<dbReference type="Gene3D" id="2.60.40.2340">
    <property type="match status" value="1"/>
</dbReference>
<name>A0A1M6J458_9BACE</name>
<dbReference type="EMBL" id="FQZN01000026">
    <property type="protein sequence ID" value="SHJ41442.1"/>
    <property type="molecule type" value="Genomic_DNA"/>
</dbReference>
<evidence type="ECO:0000313" key="3">
    <source>
        <dbReference type="Proteomes" id="UP000184192"/>
    </source>
</evidence>
<reference evidence="3" key="1">
    <citation type="submission" date="2016-11" db="EMBL/GenBank/DDBJ databases">
        <authorList>
            <person name="Varghese N."/>
            <person name="Submissions S."/>
        </authorList>
    </citation>
    <scope>NUCLEOTIDE SEQUENCE [LARGE SCALE GENOMIC DNA]</scope>
    <source>
        <strain evidence="3">DSM 26884</strain>
    </source>
</reference>
<dbReference type="Pfam" id="PF13201">
    <property type="entry name" value="PCMD"/>
    <property type="match status" value="1"/>
</dbReference>
<keyword evidence="3" id="KW-1185">Reference proteome</keyword>
<dbReference type="RefSeq" id="WP_025835684.1">
    <property type="nucleotide sequence ID" value="NZ_FQZN01000026.1"/>
</dbReference>
<dbReference type="Gene3D" id="2.60.120.890">
    <property type="entry name" value="BT2081, beta-jelly-roll domain"/>
    <property type="match status" value="1"/>
</dbReference>
<evidence type="ECO:0000259" key="1">
    <source>
        <dbReference type="Pfam" id="PF13201"/>
    </source>
</evidence>
<proteinExistence type="predicted"/>
<accession>A0A1M6J458</accession>
<organism evidence="2 3">
    <name type="scientific">Bacteroides stercorirosoris</name>
    <dbReference type="NCBI Taxonomy" id="871324"/>
    <lineage>
        <taxon>Bacteria</taxon>
        <taxon>Pseudomonadati</taxon>
        <taxon>Bacteroidota</taxon>
        <taxon>Bacteroidia</taxon>
        <taxon>Bacteroidales</taxon>
        <taxon>Bacteroidaceae</taxon>
        <taxon>Bacteroides</taxon>
    </lineage>
</organism>
<protein>
    <submittedName>
        <fullName evidence="2">Putative carbohydrate metabolism domain-containing protein</fullName>
    </submittedName>
</protein>
<dbReference type="eggNOG" id="ENOG502Z913">
    <property type="taxonomic scope" value="Bacteria"/>
</dbReference>
<dbReference type="PROSITE" id="PS51257">
    <property type="entry name" value="PROKAR_LIPOPROTEIN"/>
    <property type="match status" value="1"/>
</dbReference>
<feature type="domain" description="Putative carbohydrate metabolism" evidence="1">
    <location>
        <begin position="128"/>
        <end position="374"/>
    </location>
</feature>
<evidence type="ECO:0000313" key="2">
    <source>
        <dbReference type="EMBL" id="SHJ41442.1"/>
    </source>
</evidence>
<dbReference type="InterPro" id="IPR025112">
    <property type="entry name" value="PCMD"/>
</dbReference>
<dbReference type="AlphaFoldDB" id="A0A1M6J458"/>
<dbReference type="GeneID" id="92713783"/>
<dbReference type="InterPro" id="IPR038653">
    <property type="entry name" value="Put_CMD_sf"/>
</dbReference>
<gene>
    <name evidence="2" type="ORF">SAMN05444350_12670</name>
</gene>
<dbReference type="Proteomes" id="UP000184192">
    <property type="component" value="Unassembled WGS sequence"/>
</dbReference>
<sequence>MKIKTLTSCFFVALALSSCIQDEALNSEAAIDGCTGADVQLANINAKDKVVDVYVNNGADLSKQELMFNLPEGATIKANETKSGDNGNIYNFSEGDNSRSFTVTSEDGKFSPTYRVNLKAPELPTSYHFEHLVTTEEPFHIIYEESYSAKGAWQYLQWSSGNPGYKLTFMANGATDYPTVLVDGGHEGKCVKLETKDTGSFGSMVKMYIAAGNLFIGNFDVGKALSGASGALKATTFGFQFYKRPVGLRGYFKYKAGPVYTENGTPQNGPKDRFDIYAIMYEADENSFMLDGTNAKTSDKLVYLAQIKEEDAVETDTWTEFRLPFESQNGKVLDKQKLQNGKYKLGIIFSSSIDGDRFKGAVGSTLYIDEVELVCEDI</sequence>